<reference evidence="10" key="1">
    <citation type="submission" date="2025-08" db="UniProtKB">
        <authorList>
            <consortium name="RefSeq"/>
        </authorList>
    </citation>
    <scope>IDENTIFICATION</scope>
    <source>
        <tissue evidence="10">Tentacle</tissue>
    </source>
</reference>
<dbReference type="InterPro" id="IPR000859">
    <property type="entry name" value="CUB_dom"/>
</dbReference>
<gene>
    <name evidence="10" type="primary">LOC116286759</name>
</gene>
<evidence type="ECO:0000256" key="6">
    <source>
        <dbReference type="SAM" id="SignalP"/>
    </source>
</evidence>
<protein>
    <submittedName>
        <fullName evidence="10">Cubilin-like</fullName>
    </submittedName>
</protein>
<dbReference type="RefSeq" id="XP_031549194.1">
    <property type="nucleotide sequence ID" value="XM_031693334.1"/>
</dbReference>
<dbReference type="PROSITE" id="PS01180">
    <property type="entry name" value="CUB"/>
    <property type="match status" value="4"/>
</dbReference>
<feature type="chain" id="PRO_5028040710" evidence="6">
    <location>
        <begin position="21"/>
        <end position="818"/>
    </location>
</feature>
<dbReference type="FunFam" id="2.60.120.290:FF:000013">
    <property type="entry name" value="Membrane frizzled-related protein"/>
    <property type="match status" value="2"/>
</dbReference>
<dbReference type="InterPro" id="IPR013320">
    <property type="entry name" value="ConA-like_dom_sf"/>
</dbReference>
<keyword evidence="2" id="KW-0677">Repeat</keyword>
<evidence type="ECO:0000256" key="4">
    <source>
        <dbReference type="ARBA" id="ARBA00023180"/>
    </source>
</evidence>
<dbReference type="PROSITE" id="PS50060">
    <property type="entry name" value="MAM_2"/>
    <property type="match status" value="2"/>
</dbReference>
<evidence type="ECO:0000313" key="9">
    <source>
        <dbReference type="Proteomes" id="UP000515163"/>
    </source>
</evidence>
<dbReference type="InterPro" id="IPR000998">
    <property type="entry name" value="MAM_dom"/>
</dbReference>
<dbReference type="AlphaFoldDB" id="A0A6P8GY62"/>
<dbReference type="PANTHER" id="PTHR24251:SF37">
    <property type="entry name" value="CUB DOMAIN-CONTAINING PROTEIN"/>
    <property type="match status" value="1"/>
</dbReference>
<dbReference type="Proteomes" id="UP000515163">
    <property type="component" value="Unplaced"/>
</dbReference>
<accession>A0A6P8GY62</accession>
<dbReference type="SUPFAM" id="SSF49854">
    <property type="entry name" value="Spermadhesin, CUB domain"/>
    <property type="match status" value="4"/>
</dbReference>
<dbReference type="FunFam" id="2.60.120.290:FF:000003">
    <property type="entry name" value="Neuropilin"/>
    <property type="match status" value="1"/>
</dbReference>
<name>A0A6P8GY62_ACTTE</name>
<feature type="domain" description="MAM" evidence="8">
    <location>
        <begin position="150"/>
        <end position="305"/>
    </location>
</feature>
<evidence type="ECO:0000256" key="3">
    <source>
        <dbReference type="ARBA" id="ARBA00023157"/>
    </source>
</evidence>
<feature type="domain" description="CUB" evidence="7">
    <location>
        <begin position="30"/>
        <end position="141"/>
    </location>
</feature>
<dbReference type="CDD" id="cd00041">
    <property type="entry name" value="CUB"/>
    <property type="match status" value="4"/>
</dbReference>
<comment type="caution">
    <text evidence="5">Lacks conserved residue(s) required for the propagation of feature annotation.</text>
</comment>
<feature type="domain" description="MAM" evidence="8">
    <location>
        <begin position="429"/>
        <end position="585"/>
    </location>
</feature>
<dbReference type="OrthoDB" id="5945029at2759"/>
<dbReference type="SUPFAM" id="SSF49899">
    <property type="entry name" value="Concanavalin A-like lectins/glucanases"/>
    <property type="match status" value="2"/>
</dbReference>
<dbReference type="KEGG" id="aten:116286759"/>
<feature type="domain" description="CUB" evidence="7">
    <location>
        <begin position="589"/>
        <end position="700"/>
    </location>
</feature>
<evidence type="ECO:0000313" key="10">
    <source>
        <dbReference type="RefSeq" id="XP_031549194.1"/>
    </source>
</evidence>
<dbReference type="PANTHER" id="PTHR24251">
    <property type="entry name" value="OVOCHYMASE-RELATED"/>
    <property type="match status" value="1"/>
</dbReference>
<dbReference type="InParanoid" id="A0A6P8GY62"/>
<proteinExistence type="predicted"/>
<keyword evidence="1 6" id="KW-0732">Signal</keyword>
<dbReference type="SMART" id="SM00042">
    <property type="entry name" value="CUB"/>
    <property type="match status" value="4"/>
</dbReference>
<evidence type="ECO:0000256" key="5">
    <source>
        <dbReference type="PROSITE-ProRule" id="PRU00059"/>
    </source>
</evidence>
<dbReference type="InterPro" id="IPR035914">
    <property type="entry name" value="Sperma_CUB_dom_sf"/>
</dbReference>
<feature type="domain" description="CUB" evidence="7">
    <location>
        <begin position="310"/>
        <end position="423"/>
    </location>
</feature>
<evidence type="ECO:0000256" key="1">
    <source>
        <dbReference type="ARBA" id="ARBA00022729"/>
    </source>
</evidence>
<sequence>MSRPVVGLLVLLLCAFTARAAWVTSKRNTCEGELTGSKGTFSSPNYPQNYPDNALCQWTIKGPSGTTKIEVTFEDFDVEWGSSCEWDSVIIKDKEGNQVGKTLCGRLDKPKIAVPGDTVVVVFKSDDAANEKGFQANFVAIAPVKPPEIGSCNFDEGLCTGLMNVGKDDFDWTINSGATPTAMTGPKTDHSGQGKYIYMESTGRAEGDKAHLETEVISGQRCLRFFYHMYGIIGMGSLNVYIQTRNTRSLVMSLSGNQGNEWKEVHLQINEKLPYKVVFEGIVGKSDFSDIALDDLSFSKTPCPIVTGRCGGILTESSGSFSSPGFPNDYPDNSRCQWIIQPQVKTAVIIITFNPFAVEMAPGCGDDYVIVADSQDQPIKQQRFCGFYGDGFGLKVPGHVAKVYFHSNDHLARKGFHASYKTIPITSAGDCDFDNEMCPAWTNVGTDDFDWSIGKGNTPSFFTGPSRDFYGLGNYAFTEASKRRLGDRALLVSGFMSGTQCLSFSYNMNGRGMGSLIVFVKGSDGVSRTVWTTSGDHGKFWLTESINIFVDQQPYQVVFEGVVGRIFTSDIAIDEISFKRGRCPMTSGCGGLLTAASGSFHSPNFPSPYPSGVDCTWTIIPPPQFEDVAITFHHVDLEQSPHCRKDYLVVEDITGTLKGSKICGTKTNQSVEVDWHQSRVHFHSDKDVTAQGFEASYRAFGSLPACGGELAGNTGTFSSPNYPSHYPNRIVCDWEIQAEPDIQQILITFEDFAIDDSPLTCSYDYLLIIDSQHRKQVGKYCGMTKPLPIKIAGNAANIRFQASHLSSARGFKAHYTTL</sequence>
<feature type="signal peptide" evidence="6">
    <location>
        <begin position="1"/>
        <end position="20"/>
    </location>
</feature>
<keyword evidence="3" id="KW-1015">Disulfide bond</keyword>
<evidence type="ECO:0000259" key="7">
    <source>
        <dbReference type="PROSITE" id="PS01180"/>
    </source>
</evidence>
<evidence type="ECO:0000259" key="8">
    <source>
        <dbReference type="PROSITE" id="PS50060"/>
    </source>
</evidence>
<organism evidence="9 10">
    <name type="scientific">Actinia tenebrosa</name>
    <name type="common">Australian red waratah sea anemone</name>
    <dbReference type="NCBI Taxonomy" id="6105"/>
    <lineage>
        <taxon>Eukaryota</taxon>
        <taxon>Metazoa</taxon>
        <taxon>Cnidaria</taxon>
        <taxon>Anthozoa</taxon>
        <taxon>Hexacorallia</taxon>
        <taxon>Actiniaria</taxon>
        <taxon>Actiniidae</taxon>
        <taxon>Actinia</taxon>
    </lineage>
</organism>
<dbReference type="Gene3D" id="2.60.120.200">
    <property type="match status" value="2"/>
</dbReference>
<dbReference type="Pfam" id="PF00629">
    <property type="entry name" value="MAM"/>
    <property type="match status" value="2"/>
</dbReference>
<keyword evidence="4" id="KW-0325">Glycoprotein</keyword>
<dbReference type="Pfam" id="PF00431">
    <property type="entry name" value="CUB"/>
    <property type="match status" value="4"/>
</dbReference>
<dbReference type="CDD" id="cd06263">
    <property type="entry name" value="MAM"/>
    <property type="match status" value="2"/>
</dbReference>
<evidence type="ECO:0000256" key="2">
    <source>
        <dbReference type="ARBA" id="ARBA00022737"/>
    </source>
</evidence>
<dbReference type="Gene3D" id="2.60.120.290">
    <property type="entry name" value="Spermadhesin, CUB domain"/>
    <property type="match status" value="4"/>
</dbReference>
<dbReference type="FunFam" id="2.60.120.290:FF:000005">
    <property type="entry name" value="Procollagen C-endopeptidase enhancer 1"/>
    <property type="match status" value="1"/>
</dbReference>
<dbReference type="SMART" id="SM00137">
    <property type="entry name" value="MAM"/>
    <property type="match status" value="2"/>
</dbReference>
<keyword evidence="9" id="KW-1185">Reference proteome</keyword>
<dbReference type="GO" id="GO:0016020">
    <property type="term" value="C:membrane"/>
    <property type="evidence" value="ECO:0007669"/>
    <property type="project" value="InterPro"/>
</dbReference>
<feature type="domain" description="CUB" evidence="7">
    <location>
        <begin position="706"/>
        <end position="818"/>
    </location>
</feature>
<dbReference type="GeneID" id="116286759"/>